<keyword evidence="5" id="KW-0053">Apoptosis</keyword>
<comment type="similarity">
    <text evidence="2">Belongs to the TMEM214 family.</text>
</comment>
<dbReference type="EMBL" id="KI394815">
    <property type="protein sequence ID" value="ERN00696.1"/>
    <property type="molecule type" value="Genomic_DNA"/>
</dbReference>
<dbReference type="HOGENOM" id="CLU_029159_2_0_1"/>
<dbReference type="eggNOG" id="KOG4467">
    <property type="taxonomic scope" value="Eukaryota"/>
</dbReference>
<keyword evidence="8" id="KW-0472">Membrane</keyword>
<dbReference type="Proteomes" id="UP000017836">
    <property type="component" value="Unassembled WGS sequence"/>
</dbReference>
<dbReference type="InterPro" id="IPR019308">
    <property type="entry name" value="TMEM214"/>
</dbReference>
<gene>
    <name evidence="12" type="ORF">AMTR_s00106p00069950</name>
</gene>
<evidence type="ECO:0000256" key="2">
    <source>
        <dbReference type="ARBA" id="ARBA00007984"/>
    </source>
</evidence>
<dbReference type="OrthoDB" id="10022292at2759"/>
<evidence type="ECO:0000313" key="13">
    <source>
        <dbReference type="Proteomes" id="UP000017836"/>
    </source>
</evidence>
<keyword evidence="9" id="KW-0325">Glycoprotein</keyword>
<keyword evidence="6" id="KW-0256">Endoplasmic reticulum</keyword>
<comment type="subunit">
    <text evidence="3">Constitutively interacts with CASP4; required for the localization of procaspase 4 to the ER.</text>
</comment>
<dbReference type="KEGG" id="atr:18428765"/>
<keyword evidence="4" id="KW-0812">Transmembrane</keyword>
<protein>
    <submittedName>
        <fullName evidence="12">Uncharacterized protein</fullName>
    </submittedName>
</protein>
<dbReference type="Pfam" id="PF10151">
    <property type="entry name" value="TMEM214"/>
    <property type="match status" value="1"/>
</dbReference>
<dbReference type="GO" id="GO:0005783">
    <property type="term" value="C:endoplasmic reticulum"/>
    <property type="evidence" value="ECO:0000318"/>
    <property type="project" value="GO_Central"/>
</dbReference>
<evidence type="ECO:0000256" key="5">
    <source>
        <dbReference type="ARBA" id="ARBA00022703"/>
    </source>
</evidence>
<sequence length="600" mass="66979">MEEASAAALESITMEDASHSNHGWQKVVYPKRHRKQALKDQQNQHPVSDLNKIKSNGNESNVFRSVEQQAEERRRRVVEAQRANAIAELPVKKDRLSFSSDDESDEEGVKNNGVSNGEEKKEKVKKPKKPKVTVSEAASKIDAGDLSVFLADVSASYETQPDIQLMRFADYFGRAFAPVSASQFPWTKLFKESSVSKIIDIPLCHIPDDVYKTSVDWIGKRNADALGEFALWALDNILTDVGAQQGGLKNAKKLTQQPSYRAQVAMFVVLSMVLRKKPDILVNLLSTLKTNAKYQGQDKLLLTIWIVGQACQGDLVVGMLLWVQLLLPMTLGKSSNPLSRDLVLQLLERIFAYPKARPILVNGAVRKGERLVPPPVLESLWLVTFPAPSARIKATERFEAVYPSLKEVALAGSWGNKWVTRTAEQLLPNALAAIDDSNQALSDEAIDIFLWCLRNSYRCYKQWEDLYLDHIYGSITILHKLSEKWGDTSFKLWEGESEKKVALERLGLALTAMRVKNQLALKGEAEYDGDDAPIRSAEKYCSVLMRRLPRSRGGCVKGCLKGGVFFLTLGVAVYAAIASPYLESLDWKKVSVMFGSPQSF</sequence>
<evidence type="ECO:0000256" key="8">
    <source>
        <dbReference type="ARBA" id="ARBA00023136"/>
    </source>
</evidence>
<dbReference type="PANTHER" id="PTHR13448:SF0">
    <property type="entry name" value="TRANSMEMBRANE PROTEIN 214"/>
    <property type="match status" value="1"/>
</dbReference>
<dbReference type="Gramene" id="ERN00696">
    <property type="protein sequence ID" value="ERN00696"/>
    <property type="gene ID" value="AMTR_s00106p00069950"/>
</dbReference>
<evidence type="ECO:0000256" key="6">
    <source>
        <dbReference type="ARBA" id="ARBA00022824"/>
    </source>
</evidence>
<evidence type="ECO:0000313" key="12">
    <source>
        <dbReference type="EMBL" id="ERN00696.1"/>
    </source>
</evidence>
<evidence type="ECO:0000256" key="1">
    <source>
        <dbReference type="ARBA" id="ARBA00004477"/>
    </source>
</evidence>
<dbReference type="AlphaFoldDB" id="W1NZH9"/>
<proteinExistence type="inferred from homology"/>
<evidence type="ECO:0000256" key="7">
    <source>
        <dbReference type="ARBA" id="ARBA00022989"/>
    </source>
</evidence>
<comment type="function">
    <text evidence="10">Critical mediator, in cooperation with CASP4, of endoplasmic reticulum-stress induced apoptosis. Required or the activation of CASP4 following endoplasmic reticulum stress.</text>
</comment>
<evidence type="ECO:0000256" key="11">
    <source>
        <dbReference type="SAM" id="MobiDB-lite"/>
    </source>
</evidence>
<dbReference type="PANTHER" id="PTHR13448">
    <property type="entry name" value="TRANSMEMBRANE PROTEIN 214"/>
    <property type="match status" value="1"/>
</dbReference>
<feature type="region of interest" description="Disordered" evidence="11">
    <location>
        <begin position="97"/>
        <end position="131"/>
    </location>
</feature>
<evidence type="ECO:0000256" key="9">
    <source>
        <dbReference type="ARBA" id="ARBA00023180"/>
    </source>
</evidence>
<comment type="subcellular location">
    <subcellularLocation>
        <location evidence="1">Endoplasmic reticulum membrane</location>
        <topology evidence="1">Multi-pass membrane protein</topology>
    </subcellularLocation>
</comment>
<accession>W1NZH9</accession>
<name>W1NZH9_AMBTC</name>
<keyword evidence="7" id="KW-1133">Transmembrane helix</keyword>
<organism evidence="12 13">
    <name type="scientific">Amborella trichopoda</name>
    <dbReference type="NCBI Taxonomy" id="13333"/>
    <lineage>
        <taxon>Eukaryota</taxon>
        <taxon>Viridiplantae</taxon>
        <taxon>Streptophyta</taxon>
        <taxon>Embryophyta</taxon>
        <taxon>Tracheophyta</taxon>
        <taxon>Spermatophyta</taxon>
        <taxon>Magnoliopsida</taxon>
        <taxon>Amborellales</taxon>
        <taxon>Amborellaceae</taxon>
        <taxon>Amborella</taxon>
    </lineage>
</organism>
<feature type="compositionally biased region" description="Polar residues" evidence="11">
    <location>
        <begin position="53"/>
        <end position="63"/>
    </location>
</feature>
<dbReference type="GO" id="GO:0005789">
    <property type="term" value="C:endoplasmic reticulum membrane"/>
    <property type="evidence" value="ECO:0007669"/>
    <property type="project" value="UniProtKB-SubCell"/>
</dbReference>
<dbReference type="GO" id="GO:0005794">
    <property type="term" value="C:Golgi apparatus"/>
    <property type="evidence" value="ECO:0000318"/>
    <property type="project" value="GO_Central"/>
</dbReference>
<dbReference type="OMA" id="WVHVLLP"/>
<feature type="region of interest" description="Disordered" evidence="11">
    <location>
        <begin position="1"/>
        <end position="78"/>
    </location>
</feature>
<reference evidence="13" key="1">
    <citation type="journal article" date="2013" name="Science">
        <title>The Amborella genome and the evolution of flowering plants.</title>
        <authorList>
            <consortium name="Amborella Genome Project"/>
        </authorList>
    </citation>
    <scope>NUCLEOTIDE SEQUENCE [LARGE SCALE GENOMIC DNA]</scope>
</reference>
<dbReference type="STRING" id="13333.W1NZH9"/>
<evidence type="ECO:0000256" key="10">
    <source>
        <dbReference type="ARBA" id="ARBA00024938"/>
    </source>
</evidence>
<evidence type="ECO:0000256" key="3">
    <source>
        <dbReference type="ARBA" id="ARBA00011720"/>
    </source>
</evidence>
<evidence type="ECO:0000256" key="4">
    <source>
        <dbReference type="ARBA" id="ARBA00022692"/>
    </source>
</evidence>
<keyword evidence="13" id="KW-1185">Reference proteome</keyword>